<keyword evidence="4" id="KW-1185">Reference proteome</keyword>
<dbReference type="CDD" id="cd03811">
    <property type="entry name" value="GT4_GT28_WabH-like"/>
    <property type="match status" value="1"/>
</dbReference>
<dbReference type="AlphaFoldDB" id="A0A1W2AL73"/>
<dbReference type="RefSeq" id="WP_084017177.1">
    <property type="nucleotide sequence ID" value="NZ_FWXS01000004.1"/>
</dbReference>
<dbReference type="Proteomes" id="UP000192393">
    <property type="component" value="Unassembled WGS sequence"/>
</dbReference>
<dbReference type="SUPFAM" id="SSF53756">
    <property type="entry name" value="UDP-Glycosyltransferase/glycogen phosphorylase"/>
    <property type="match status" value="1"/>
</dbReference>
<feature type="domain" description="Glycosyl transferase family 1" evidence="1">
    <location>
        <begin position="186"/>
        <end position="338"/>
    </location>
</feature>
<dbReference type="STRING" id="1434700.SAMN06296427_104268"/>
<gene>
    <name evidence="3" type="ORF">SAMN06296427_104268</name>
</gene>
<dbReference type="PANTHER" id="PTHR12526:SF630">
    <property type="entry name" value="GLYCOSYLTRANSFERASE"/>
    <property type="match status" value="1"/>
</dbReference>
<dbReference type="InterPro" id="IPR001296">
    <property type="entry name" value="Glyco_trans_1"/>
</dbReference>
<dbReference type="Pfam" id="PF13439">
    <property type="entry name" value="Glyco_transf_4"/>
    <property type="match status" value="1"/>
</dbReference>
<dbReference type="GO" id="GO:0016757">
    <property type="term" value="F:glycosyltransferase activity"/>
    <property type="evidence" value="ECO:0007669"/>
    <property type="project" value="InterPro"/>
</dbReference>
<sequence length="357" mass="41096">MLSKTKTIVFILPDLGQGGAERVITTIINHLDRNKYTPKLILFEKKGFYLNDLAKDVEIIELNVSRIRYSIFKIIPTLKKIKPDFVFIGWGEISAFISPLIPFFRKTKFIARETNVVSQHVKRKEIRFFYRFYNNFHKIIAQSDDMKNDLVKNIGIKSEKIVKINNPVDFELIESRLNSKEKHYSGEFKNVVAIGNLSERKGFDLLLKVFDKLKETNIKLHILGDGLQKEELLKQKENSNLKNVEFLGIKENPFPYLQQADLFILSSRYEGFPNVLLEAGACGTYALANDCPGGIGEIIQNEVNGEICDINDSERFSLKISELVNQTHPQEIIKESIRSRFAKGVILDKYNKIFEDL</sequence>
<dbReference type="InterPro" id="IPR028098">
    <property type="entry name" value="Glyco_trans_4-like_N"/>
</dbReference>
<keyword evidence="3" id="KW-0808">Transferase</keyword>
<dbReference type="EMBL" id="FWXS01000004">
    <property type="protein sequence ID" value="SMC61447.1"/>
    <property type="molecule type" value="Genomic_DNA"/>
</dbReference>
<name>A0A1W2AL73_9FLAO</name>
<dbReference type="Pfam" id="PF00534">
    <property type="entry name" value="Glycos_transf_1"/>
    <property type="match status" value="1"/>
</dbReference>
<evidence type="ECO:0000313" key="3">
    <source>
        <dbReference type="EMBL" id="SMC61447.1"/>
    </source>
</evidence>
<evidence type="ECO:0000259" key="2">
    <source>
        <dbReference type="Pfam" id="PF13439"/>
    </source>
</evidence>
<dbReference type="Gene3D" id="3.40.50.2000">
    <property type="entry name" value="Glycogen Phosphorylase B"/>
    <property type="match status" value="2"/>
</dbReference>
<reference evidence="3 4" key="1">
    <citation type="submission" date="2017-04" db="EMBL/GenBank/DDBJ databases">
        <authorList>
            <person name="Afonso C.L."/>
            <person name="Miller P.J."/>
            <person name="Scott M.A."/>
            <person name="Spackman E."/>
            <person name="Goraichik I."/>
            <person name="Dimitrov K.M."/>
            <person name="Suarez D.L."/>
            <person name="Swayne D.E."/>
        </authorList>
    </citation>
    <scope>NUCLEOTIDE SEQUENCE [LARGE SCALE GENOMIC DNA]</scope>
    <source>
        <strain evidence="3 4">CGMCC 1.12708</strain>
    </source>
</reference>
<dbReference type="PANTHER" id="PTHR12526">
    <property type="entry name" value="GLYCOSYLTRANSFERASE"/>
    <property type="match status" value="1"/>
</dbReference>
<dbReference type="OrthoDB" id="791981at2"/>
<feature type="domain" description="Glycosyltransferase subfamily 4-like N-terminal" evidence="2">
    <location>
        <begin position="18"/>
        <end position="171"/>
    </location>
</feature>
<accession>A0A1W2AL73</accession>
<evidence type="ECO:0000259" key="1">
    <source>
        <dbReference type="Pfam" id="PF00534"/>
    </source>
</evidence>
<protein>
    <submittedName>
        <fullName evidence="3">Glycosyltransferase involved in cell wall bisynthesis</fullName>
    </submittedName>
</protein>
<organism evidence="3 4">
    <name type="scientific">Moheibacter sediminis</name>
    <dbReference type="NCBI Taxonomy" id="1434700"/>
    <lineage>
        <taxon>Bacteria</taxon>
        <taxon>Pseudomonadati</taxon>
        <taxon>Bacteroidota</taxon>
        <taxon>Flavobacteriia</taxon>
        <taxon>Flavobacteriales</taxon>
        <taxon>Weeksellaceae</taxon>
        <taxon>Moheibacter</taxon>
    </lineage>
</organism>
<proteinExistence type="predicted"/>
<evidence type="ECO:0000313" key="4">
    <source>
        <dbReference type="Proteomes" id="UP000192393"/>
    </source>
</evidence>